<feature type="compositionally biased region" description="Low complexity" evidence="1">
    <location>
        <begin position="369"/>
        <end position="385"/>
    </location>
</feature>
<feature type="non-terminal residue" evidence="2">
    <location>
        <position position="519"/>
    </location>
</feature>
<sequence length="519" mass="58365">MSRNYHQPSNHQFSAFSNMMVPTSYQKYESLYPEMAMAANEMVCAGQKRTVYNLNPTVQIQPPVDNQYFVYEQENESSSTTTTLVDKDSTQYIESILRKNKEVWNHYSSGKFDVLSCLEDKCKRIILKEKVANHKLTDTNGFEITKYRVRISNHHQKSKKSDEILLVSYENSAKILSRAKSFSRTVSQSKFVHCEPSLRSSSCSSFESTGGYVCDVAGVAGPGSELIAKLIEGEDEDLIVQCKPVEEQRVESEEVGQDLVGNYYLDSNDDQKEEPAVEEQSENFNEEEAELDEEQQVPEETYDDSQERNGDSFDEEYIEHFAPSDYSSSRKSISRQESNGSGRKNDRLTGSVKKALHIFKEYENASNNSGTKTASKTYTKTSKSSRSSEHEVEVYTLSPLQSPVDTRKPRSAKSETPTSLASSKLTQVSSRNSVSNRLFNNTSSTVTPAPPNPFAFGNNSPMSQSRYADALTGVTSERQTPIYAESRASKNSKQSKSSSYRRLNGALREEEEDEKTFTG</sequence>
<protein>
    <submittedName>
        <fullName evidence="2">Uncharacterized protein</fullName>
    </submittedName>
</protein>
<feature type="compositionally biased region" description="Low complexity" evidence="1">
    <location>
        <begin position="489"/>
        <end position="502"/>
    </location>
</feature>
<dbReference type="Proteomes" id="UP000276133">
    <property type="component" value="Unassembled WGS sequence"/>
</dbReference>
<evidence type="ECO:0000256" key="1">
    <source>
        <dbReference type="SAM" id="MobiDB-lite"/>
    </source>
</evidence>
<feature type="region of interest" description="Disordered" evidence="1">
    <location>
        <begin position="247"/>
        <end position="519"/>
    </location>
</feature>
<feature type="compositionally biased region" description="Acidic residues" evidence="1">
    <location>
        <begin position="276"/>
        <end position="304"/>
    </location>
</feature>
<gene>
    <name evidence="2" type="ORF">BpHYR1_049793</name>
</gene>
<name>A0A3M7RLL5_BRAPC</name>
<feature type="compositionally biased region" description="Low complexity" evidence="1">
    <location>
        <begin position="324"/>
        <end position="338"/>
    </location>
</feature>
<organism evidence="2 3">
    <name type="scientific">Brachionus plicatilis</name>
    <name type="common">Marine rotifer</name>
    <name type="synonym">Brachionus muelleri</name>
    <dbReference type="NCBI Taxonomy" id="10195"/>
    <lineage>
        <taxon>Eukaryota</taxon>
        <taxon>Metazoa</taxon>
        <taxon>Spiralia</taxon>
        <taxon>Gnathifera</taxon>
        <taxon>Rotifera</taxon>
        <taxon>Eurotatoria</taxon>
        <taxon>Monogononta</taxon>
        <taxon>Pseudotrocha</taxon>
        <taxon>Ploima</taxon>
        <taxon>Brachionidae</taxon>
        <taxon>Brachionus</taxon>
    </lineage>
</organism>
<reference evidence="2 3" key="1">
    <citation type="journal article" date="2018" name="Sci. Rep.">
        <title>Genomic signatures of local adaptation to the degree of environmental predictability in rotifers.</title>
        <authorList>
            <person name="Franch-Gras L."/>
            <person name="Hahn C."/>
            <person name="Garcia-Roger E.M."/>
            <person name="Carmona M.J."/>
            <person name="Serra M."/>
            <person name="Gomez A."/>
        </authorList>
    </citation>
    <scope>NUCLEOTIDE SEQUENCE [LARGE SCALE GENOMIC DNA]</scope>
    <source>
        <strain evidence="2">HYR1</strain>
    </source>
</reference>
<feature type="compositionally biased region" description="Polar residues" evidence="1">
    <location>
        <begin position="414"/>
        <end position="447"/>
    </location>
</feature>
<dbReference type="AlphaFoldDB" id="A0A3M7RLL5"/>
<evidence type="ECO:0000313" key="2">
    <source>
        <dbReference type="EMBL" id="RNA24215.1"/>
    </source>
</evidence>
<evidence type="ECO:0000313" key="3">
    <source>
        <dbReference type="Proteomes" id="UP000276133"/>
    </source>
</evidence>
<proteinExistence type="predicted"/>
<keyword evidence="3" id="KW-1185">Reference proteome</keyword>
<comment type="caution">
    <text evidence="2">The sequence shown here is derived from an EMBL/GenBank/DDBJ whole genome shotgun (WGS) entry which is preliminary data.</text>
</comment>
<dbReference type="EMBL" id="REGN01003155">
    <property type="protein sequence ID" value="RNA24215.1"/>
    <property type="molecule type" value="Genomic_DNA"/>
</dbReference>
<feature type="compositionally biased region" description="Acidic residues" evidence="1">
    <location>
        <begin position="509"/>
        <end position="519"/>
    </location>
</feature>
<dbReference type="OrthoDB" id="10501965at2759"/>
<accession>A0A3M7RLL5</accession>